<comment type="catalytic activity">
    <reaction evidence="1">
        <text>S-ubiquitinyl-[E2 ubiquitin-conjugating enzyme]-L-cysteine + [acceptor protein]-L-lysine = [E2 ubiquitin-conjugating enzyme]-L-cysteine + N(6)-ubiquitinyl-[acceptor protein]-L-lysine.</text>
        <dbReference type="EC" id="2.3.2.27"/>
    </reaction>
</comment>
<dbReference type="STRING" id="225164.V4AIM3"/>
<sequence length="302" mass="35842">MERSQSVEVCTVCHEHMDILAIGACNHPICYRCSSRMRILCEQMYCPICRGHLQKVLFVKQYDKFEKVNTENFKEEIKFIYLESEDVEKAFKQLLTIQCKKCPNRPADKSIDSLRDHLRKEHTLFLCDLCLNHLNIFPFERKFYNRKDLATHRRVGDADDKSYKGHPLCVFCDERYMDNDELLRHLRKDHYFCHICDADGSNDYYNDYPDLKTHFRDSHYLCEEEDCGNPTTQFTNAFRNSIDFKAHKASHHTKGMSKSQIREASRLEIEIQLPPRRQGRDRGNSYLFFILVFLGPYLKLNI</sequence>
<dbReference type="AlphaFoldDB" id="V4AIM3"/>
<dbReference type="CTD" id="20230556"/>
<dbReference type="PROSITE" id="PS00028">
    <property type="entry name" value="ZINC_FINGER_C2H2_1"/>
    <property type="match status" value="1"/>
</dbReference>
<comment type="similarity">
    <text evidence="6">Belongs to the ZNF598/HEL2 family.</text>
</comment>
<dbReference type="GO" id="GO:0043022">
    <property type="term" value="F:ribosome binding"/>
    <property type="evidence" value="ECO:0007669"/>
    <property type="project" value="TreeGrafter"/>
</dbReference>
<organism evidence="9 10">
    <name type="scientific">Lottia gigantea</name>
    <name type="common">Giant owl limpet</name>
    <dbReference type="NCBI Taxonomy" id="225164"/>
    <lineage>
        <taxon>Eukaryota</taxon>
        <taxon>Metazoa</taxon>
        <taxon>Spiralia</taxon>
        <taxon>Lophotrochozoa</taxon>
        <taxon>Mollusca</taxon>
        <taxon>Gastropoda</taxon>
        <taxon>Patellogastropoda</taxon>
        <taxon>Lottioidea</taxon>
        <taxon>Lottiidae</taxon>
        <taxon>Lottia</taxon>
    </lineage>
</organism>
<name>V4AIM3_LOTGI</name>
<dbReference type="Gene3D" id="3.30.40.10">
    <property type="entry name" value="Zinc/RING finger domain, C3HC4 (zinc finger)"/>
    <property type="match status" value="1"/>
</dbReference>
<evidence type="ECO:0000256" key="2">
    <source>
        <dbReference type="ARBA" id="ARBA00004906"/>
    </source>
</evidence>
<dbReference type="GO" id="GO:0072344">
    <property type="term" value="P:rescue of stalled ribosome"/>
    <property type="evidence" value="ECO:0007669"/>
    <property type="project" value="InterPro"/>
</dbReference>
<dbReference type="SUPFAM" id="SSF57850">
    <property type="entry name" value="RING/U-box"/>
    <property type="match status" value="1"/>
</dbReference>
<dbReference type="RefSeq" id="XP_009045421.1">
    <property type="nucleotide sequence ID" value="XM_009047173.1"/>
</dbReference>
<dbReference type="GeneID" id="20230556"/>
<evidence type="ECO:0000256" key="1">
    <source>
        <dbReference type="ARBA" id="ARBA00000900"/>
    </source>
</evidence>
<feature type="domain" description="RING-type" evidence="8">
    <location>
        <begin position="10"/>
        <end position="50"/>
    </location>
</feature>
<dbReference type="SMART" id="SM00355">
    <property type="entry name" value="ZnF_C2H2"/>
    <property type="match status" value="4"/>
</dbReference>
<dbReference type="GO" id="GO:0061630">
    <property type="term" value="F:ubiquitin protein ligase activity"/>
    <property type="evidence" value="ECO:0007669"/>
    <property type="project" value="UniProtKB-EC"/>
</dbReference>
<protein>
    <recommendedName>
        <fullName evidence="3">RING-type E3 ubiquitin transferase</fullName>
        <ecNumber evidence="3">2.3.2.27</ecNumber>
    </recommendedName>
</protein>
<evidence type="ECO:0000256" key="5">
    <source>
        <dbReference type="ARBA" id="ARBA00022833"/>
    </source>
</evidence>
<keyword evidence="5" id="KW-0862">Zinc</keyword>
<gene>
    <name evidence="9" type="ORF">LOTGIDRAFT_110165</name>
</gene>
<proteinExistence type="inferred from homology"/>
<evidence type="ECO:0000313" key="9">
    <source>
        <dbReference type="EMBL" id="ESP03939.1"/>
    </source>
</evidence>
<dbReference type="InterPro" id="IPR013083">
    <property type="entry name" value="Znf_RING/FYVE/PHD"/>
</dbReference>
<evidence type="ECO:0000256" key="3">
    <source>
        <dbReference type="ARBA" id="ARBA00012483"/>
    </source>
</evidence>
<evidence type="ECO:0000256" key="4">
    <source>
        <dbReference type="ARBA" id="ARBA00022771"/>
    </source>
</evidence>
<dbReference type="InterPro" id="IPR001841">
    <property type="entry name" value="Znf_RING"/>
</dbReference>
<dbReference type="PANTHER" id="PTHR22938:SF0">
    <property type="entry name" value="E3 UBIQUITIN-PROTEIN LIGASE ZNF598"/>
    <property type="match status" value="1"/>
</dbReference>
<dbReference type="Proteomes" id="UP000030746">
    <property type="component" value="Unassembled WGS sequence"/>
</dbReference>
<dbReference type="OMA" id="DECTICC"/>
<dbReference type="HOGENOM" id="CLU_059635_0_0_1"/>
<dbReference type="InterPro" id="IPR013087">
    <property type="entry name" value="Znf_C2H2_type"/>
</dbReference>
<keyword evidence="4 7" id="KW-0863">Zinc-finger</keyword>
<dbReference type="GO" id="GO:0016567">
    <property type="term" value="P:protein ubiquitination"/>
    <property type="evidence" value="ECO:0007669"/>
    <property type="project" value="TreeGrafter"/>
</dbReference>
<evidence type="ECO:0000256" key="6">
    <source>
        <dbReference type="ARBA" id="ARBA00035113"/>
    </source>
</evidence>
<dbReference type="PROSITE" id="PS50089">
    <property type="entry name" value="ZF_RING_2"/>
    <property type="match status" value="1"/>
</dbReference>
<keyword evidence="4 7" id="KW-0479">Metal-binding</keyword>
<dbReference type="InterPro" id="IPR044288">
    <property type="entry name" value="ZNF598/HEL2"/>
</dbReference>
<reference evidence="9 10" key="1">
    <citation type="journal article" date="2013" name="Nature">
        <title>Insights into bilaterian evolution from three spiralian genomes.</title>
        <authorList>
            <person name="Simakov O."/>
            <person name="Marletaz F."/>
            <person name="Cho S.J."/>
            <person name="Edsinger-Gonzales E."/>
            <person name="Havlak P."/>
            <person name="Hellsten U."/>
            <person name="Kuo D.H."/>
            <person name="Larsson T."/>
            <person name="Lv J."/>
            <person name="Arendt D."/>
            <person name="Savage R."/>
            <person name="Osoegawa K."/>
            <person name="de Jong P."/>
            <person name="Grimwood J."/>
            <person name="Chapman J.A."/>
            <person name="Shapiro H."/>
            <person name="Aerts A."/>
            <person name="Otillar R.P."/>
            <person name="Terry A.Y."/>
            <person name="Boore J.L."/>
            <person name="Grigoriev I.V."/>
            <person name="Lindberg D.R."/>
            <person name="Seaver E.C."/>
            <person name="Weisblat D.A."/>
            <person name="Putnam N.H."/>
            <person name="Rokhsar D.S."/>
        </authorList>
    </citation>
    <scope>NUCLEOTIDE SEQUENCE [LARGE SCALE GENOMIC DNA]</scope>
</reference>
<dbReference type="Pfam" id="PF25447">
    <property type="entry name" value="RING_ZNF598"/>
    <property type="match status" value="1"/>
</dbReference>
<dbReference type="CDD" id="cd16615">
    <property type="entry name" value="RING-HC_ZNF598"/>
    <property type="match status" value="1"/>
</dbReference>
<dbReference type="OrthoDB" id="3838338at2759"/>
<dbReference type="KEGG" id="lgi:LOTGIDRAFT_110165"/>
<evidence type="ECO:0000256" key="7">
    <source>
        <dbReference type="PROSITE-ProRule" id="PRU00175"/>
    </source>
</evidence>
<accession>V4AIM3</accession>
<comment type="pathway">
    <text evidence="2">Protein modification; protein ubiquitination.</text>
</comment>
<dbReference type="EMBL" id="KB199905">
    <property type="protein sequence ID" value="ESP03939.1"/>
    <property type="molecule type" value="Genomic_DNA"/>
</dbReference>
<keyword evidence="10" id="KW-1185">Reference proteome</keyword>
<dbReference type="InterPro" id="IPR041888">
    <property type="entry name" value="RING-HC_ZNF598/HEL2"/>
</dbReference>
<dbReference type="EC" id="2.3.2.27" evidence="3"/>
<evidence type="ECO:0000313" key="10">
    <source>
        <dbReference type="Proteomes" id="UP000030746"/>
    </source>
</evidence>
<evidence type="ECO:0000259" key="8">
    <source>
        <dbReference type="PROSITE" id="PS50089"/>
    </source>
</evidence>
<dbReference type="GO" id="GO:0008270">
    <property type="term" value="F:zinc ion binding"/>
    <property type="evidence" value="ECO:0007669"/>
    <property type="project" value="UniProtKB-KW"/>
</dbReference>
<dbReference type="PANTHER" id="PTHR22938">
    <property type="entry name" value="ZINC FINGER PROTEIN 598"/>
    <property type="match status" value="1"/>
</dbReference>